<dbReference type="AlphaFoldDB" id="A0A6A5F8J0"/>
<dbReference type="EMBL" id="VHII01000007">
    <property type="protein sequence ID" value="KAF1387629.1"/>
    <property type="molecule type" value="Genomic_DNA"/>
</dbReference>
<name>A0A6A5F8J0_PERFL</name>
<gene>
    <name evidence="1" type="ORF">PFLUV_G00081930</name>
</gene>
<keyword evidence="2" id="KW-1185">Reference proteome</keyword>
<comment type="caution">
    <text evidence="1">The sequence shown here is derived from an EMBL/GenBank/DDBJ whole genome shotgun (WGS) entry which is preliminary data.</text>
</comment>
<evidence type="ECO:0000313" key="2">
    <source>
        <dbReference type="Proteomes" id="UP000465112"/>
    </source>
</evidence>
<evidence type="ECO:0000313" key="1">
    <source>
        <dbReference type="EMBL" id="KAF1387629.1"/>
    </source>
</evidence>
<proteinExistence type="predicted"/>
<sequence length="110" mass="12506">MEIIRGWIREPPISYSYTLAGSDAPPLEIGGESDNRLLSVRHGHAERAAVKAGVRLHANQSSATWLALLLTLSLAQTHDDVLCWQQEGESLEFRLQWMLQKKFFLRRHLA</sequence>
<organism evidence="1 2">
    <name type="scientific">Perca fluviatilis</name>
    <name type="common">European perch</name>
    <dbReference type="NCBI Taxonomy" id="8168"/>
    <lineage>
        <taxon>Eukaryota</taxon>
        <taxon>Metazoa</taxon>
        <taxon>Chordata</taxon>
        <taxon>Craniata</taxon>
        <taxon>Vertebrata</taxon>
        <taxon>Euteleostomi</taxon>
        <taxon>Actinopterygii</taxon>
        <taxon>Neopterygii</taxon>
        <taxon>Teleostei</taxon>
        <taxon>Neoteleostei</taxon>
        <taxon>Acanthomorphata</taxon>
        <taxon>Eupercaria</taxon>
        <taxon>Perciformes</taxon>
        <taxon>Percoidei</taxon>
        <taxon>Percidae</taxon>
        <taxon>Percinae</taxon>
        <taxon>Perca</taxon>
    </lineage>
</organism>
<accession>A0A6A5F8J0</accession>
<protein>
    <submittedName>
        <fullName evidence="1">Uncharacterized protein</fullName>
    </submittedName>
</protein>
<reference evidence="1 2" key="1">
    <citation type="submission" date="2019-06" db="EMBL/GenBank/DDBJ databases">
        <title>A chromosome-scale genome assembly of the European perch, Perca fluviatilis.</title>
        <authorList>
            <person name="Roques C."/>
            <person name="Zahm M."/>
            <person name="Cabau C."/>
            <person name="Klopp C."/>
            <person name="Bouchez O."/>
            <person name="Donnadieu C."/>
            <person name="Kuhl H."/>
            <person name="Gislard M."/>
            <person name="Guendouz S."/>
            <person name="Journot L."/>
            <person name="Haffray P."/>
            <person name="Bestin A."/>
            <person name="Morvezen R."/>
            <person name="Feron R."/>
            <person name="Wen M."/>
            <person name="Jouanno E."/>
            <person name="Herpin A."/>
            <person name="Schartl M."/>
            <person name="Postlethwait J."/>
            <person name="Schaerlinger B."/>
            <person name="Chardard D."/>
            <person name="Lecocq T."/>
            <person name="Poncet C."/>
            <person name="Jaffrelo L."/>
            <person name="Lampietro C."/>
            <person name="Guiguen Y."/>
        </authorList>
    </citation>
    <scope>NUCLEOTIDE SEQUENCE [LARGE SCALE GENOMIC DNA]</scope>
    <source>
        <tissue evidence="1">Blood</tissue>
    </source>
</reference>
<dbReference type="Proteomes" id="UP000465112">
    <property type="component" value="Chromosome 7"/>
</dbReference>